<dbReference type="PANTHER" id="PTHR43046:SF2">
    <property type="entry name" value="8-OXO-DGTP DIPHOSPHATASE-RELATED"/>
    <property type="match status" value="1"/>
</dbReference>
<organism evidence="5 6">
    <name type="scientific">Halobacillus litoralis</name>
    <dbReference type="NCBI Taxonomy" id="45668"/>
    <lineage>
        <taxon>Bacteria</taxon>
        <taxon>Bacillati</taxon>
        <taxon>Bacillota</taxon>
        <taxon>Bacilli</taxon>
        <taxon>Bacillales</taxon>
        <taxon>Bacillaceae</taxon>
        <taxon>Halobacillus</taxon>
    </lineage>
</organism>
<dbReference type="PROSITE" id="PS00893">
    <property type="entry name" value="NUDIX_BOX"/>
    <property type="match status" value="1"/>
</dbReference>
<proteinExistence type="inferred from homology"/>
<evidence type="ECO:0000256" key="2">
    <source>
        <dbReference type="ARBA" id="ARBA00022801"/>
    </source>
</evidence>
<dbReference type="GO" id="GO:0016787">
    <property type="term" value="F:hydrolase activity"/>
    <property type="evidence" value="ECO:0007669"/>
    <property type="project" value="UniProtKB-KW"/>
</dbReference>
<dbReference type="InterPro" id="IPR000086">
    <property type="entry name" value="NUDIX_hydrolase_dom"/>
</dbReference>
<evidence type="ECO:0000259" key="4">
    <source>
        <dbReference type="PROSITE" id="PS51462"/>
    </source>
</evidence>
<evidence type="ECO:0000256" key="3">
    <source>
        <dbReference type="RuleBase" id="RU003476"/>
    </source>
</evidence>
<dbReference type="CDD" id="cd02883">
    <property type="entry name" value="NUDIX_Hydrolase"/>
    <property type="match status" value="1"/>
</dbReference>
<evidence type="ECO:0000313" key="6">
    <source>
        <dbReference type="Proteomes" id="UP000447393"/>
    </source>
</evidence>
<dbReference type="RefSeq" id="WP_160911377.1">
    <property type="nucleotide sequence ID" value="NZ_WMEZ01000001.1"/>
</dbReference>
<dbReference type="EMBL" id="WMEZ01000001">
    <property type="protein sequence ID" value="MYL48129.1"/>
    <property type="molecule type" value="Genomic_DNA"/>
</dbReference>
<dbReference type="InterPro" id="IPR020476">
    <property type="entry name" value="Nudix_hydrolase"/>
</dbReference>
<feature type="domain" description="Nudix hydrolase" evidence="4">
    <location>
        <begin position="3"/>
        <end position="131"/>
    </location>
</feature>
<dbReference type="AlphaFoldDB" id="A0A845E1G5"/>
<dbReference type="InterPro" id="IPR015797">
    <property type="entry name" value="NUDIX_hydrolase-like_dom_sf"/>
</dbReference>
<sequence length="141" mass="16295">MDKWRGAAAICISEKNELLMVLQGKPGEKKTWTVPSGGVFEGESLEQCCMRETFEETGYLVHVTERLQTKRGRIGKTDIHVEYFSCIVTGGRMHIQDPDHLIHEIRWVSQKELNEWPLSFPEDQTFLNQMLTKKKEGVDRT</sequence>
<comment type="cofactor">
    <cofactor evidence="1">
        <name>Mg(2+)</name>
        <dbReference type="ChEBI" id="CHEBI:18420"/>
    </cofactor>
</comment>
<comment type="similarity">
    <text evidence="3">Belongs to the Nudix hydrolase family.</text>
</comment>
<evidence type="ECO:0000256" key="1">
    <source>
        <dbReference type="ARBA" id="ARBA00001946"/>
    </source>
</evidence>
<dbReference type="Proteomes" id="UP000447393">
    <property type="component" value="Unassembled WGS sequence"/>
</dbReference>
<dbReference type="SUPFAM" id="SSF55811">
    <property type="entry name" value="Nudix"/>
    <property type="match status" value="1"/>
</dbReference>
<dbReference type="PANTHER" id="PTHR43046">
    <property type="entry name" value="GDP-MANNOSE MANNOSYL HYDROLASE"/>
    <property type="match status" value="1"/>
</dbReference>
<name>A0A845E1G5_9BACI</name>
<reference evidence="5 6" key="1">
    <citation type="submission" date="2019-11" db="EMBL/GenBank/DDBJ databases">
        <title>Genome sequences of 17 halophilic strains isolated from different environments.</title>
        <authorList>
            <person name="Furrow R.E."/>
        </authorList>
    </citation>
    <scope>NUCLEOTIDE SEQUENCE [LARGE SCALE GENOMIC DNA]</scope>
    <source>
        <strain evidence="5 6">22505_10_Sand</strain>
    </source>
</reference>
<dbReference type="OrthoDB" id="9787880at2"/>
<dbReference type="PRINTS" id="PR00502">
    <property type="entry name" value="NUDIXFAMILY"/>
</dbReference>
<dbReference type="InterPro" id="IPR020084">
    <property type="entry name" value="NUDIX_hydrolase_CS"/>
</dbReference>
<protein>
    <submittedName>
        <fullName evidence="5">NUDIX domain-containing protein</fullName>
    </submittedName>
</protein>
<keyword evidence="2 3" id="KW-0378">Hydrolase</keyword>
<dbReference type="Gene3D" id="3.90.79.10">
    <property type="entry name" value="Nucleoside Triphosphate Pyrophosphohydrolase"/>
    <property type="match status" value="1"/>
</dbReference>
<comment type="caution">
    <text evidence="5">The sequence shown here is derived from an EMBL/GenBank/DDBJ whole genome shotgun (WGS) entry which is preliminary data.</text>
</comment>
<dbReference type="Pfam" id="PF00293">
    <property type="entry name" value="NUDIX"/>
    <property type="match status" value="1"/>
</dbReference>
<gene>
    <name evidence="5" type="ORF">GLV98_01470</name>
</gene>
<dbReference type="PROSITE" id="PS51462">
    <property type="entry name" value="NUDIX"/>
    <property type="match status" value="1"/>
</dbReference>
<accession>A0A845E1G5</accession>
<evidence type="ECO:0000313" key="5">
    <source>
        <dbReference type="EMBL" id="MYL48129.1"/>
    </source>
</evidence>